<dbReference type="InterPro" id="IPR051173">
    <property type="entry name" value="Ca_channel_alpha-2/delta"/>
</dbReference>
<dbReference type="InterPro" id="IPR036465">
    <property type="entry name" value="vWFA_dom_sf"/>
</dbReference>
<proteinExistence type="predicted"/>
<dbReference type="SUPFAM" id="SSF53300">
    <property type="entry name" value="vWA-like"/>
    <property type="match status" value="1"/>
</dbReference>
<gene>
    <name evidence="2" type="ORF">EVOR1521_LOCUS7406</name>
</gene>
<dbReference type="GO" id="GO:0005891">
    <property type="term" value="C:voltage-gated calcium channel complex"/>
    <property type="evidence" value="ECO:0007669"/>
    <property type="project" value="TreeGrafter"/>
</dbReference>
<dbReference type="PANTHER" id="PTHR10166:SF37">
    <property type="entry name" value="STOLID, ISOFORM H"/>
    <property type="match status" value="1"/>
</dbReference>
<dbReference type="InterPro" id="IPR002035">
    <property type="entry name" value="VWF_A"/>
</dbReference>
<evidence type="ECO:0000313" key="3">
    <source>
        <dbReference type="Proteomes" id="UP001178507"/>
    </source>
</evidence>
<organism evidence="2 3">
    <name type="scientific">Effrenium voratum</name>
    <dbReference type="NCBI Taxonomy" id="2562239"/>
    <lineage>
        <taxon>Eukaryota</taxon>
        <taxon>Sar</taxon>
        <taxon>Alveolata</taxon>
        <taxon>Dinophyceae</taxon>
        <taxon>Suessiales</taxon>
        <taxon>Symbiodiniaceae</taxon>
        <taxon>Effrenium</taxon>
    </lineage>
</organism>
<feature type="domain" description="VWFA" evidence="1">
    <location>
        <begin position="1253"/>
        <end position="1431"/>
    </location>
</feature>
<dbReference type="PROSITE" id="PS50234">
    <property type="entry name" value="VWFA"/>
    <property type="match status" value="1"/>
</dbReference>
<accession>A0AA36I111</accession>
<dbReference type="SUPFAM" id="SSF52799">
    <property type="entry name" value="(Phosphotyrosine protein) phosphatases II"/>
    <property type="match status" value="1"/>
</dbReference>
<dbReference type="Gene3D" id="3.40.50.410">
    <property type="entry name" value="von Willebrand factor, type A domain"/>
    <property type="match status" value="1"/>
</dbReference>
<dbReference type="Proteomes" id="UP001178507">
    <property type="component" value="Unassembled WGS sequence"/>
</dbReference>
<evidence type="ECO:0000259" key="1">
    <source>
        <dbReference type="PROSITE" id="PS50234"/>
    </source>
</evidence>
<keyword evidence="3" id="KW-1185">Reference proteome</keyword>
<dbReference type="SMART" id="SM00327">
    <property type="entry name" value="VWA"/>
    <property type="match status" value="1"/>
</dbReference>
<evidence type="ECO:0000313" key="2">
    <source>
        <dbReference type="EMBL" id="CAJ1379046.1"/>
    </source>
</evidence>
<dbReference type="InterPro" id="IPR029021">
    <property type="entry name" value="Prot-tyrosine_phosphatase-like"/>
</dbReference>
<protein>
    <recommendedName>
        <fullName evidence="1">VWFA domain-containing protein</fullName>
    </recommendedName>
</protein>
<dbReference type="GO" id="GO:0005245">
    <property type="term" value="F:voltage-gated calcium channel activity"/>
    <property type="evidence" value="ECO:0007669"/>
    <property type="project" value="TreeGrafter"/>
</dbReference>
<reference evidence="2" key="1">
    <citation type="submission" date="2023-08" db="EMBL/GenBank/DDBJ databases">
        <authorList>
            <person name="Chen Y."/>
            <person name="Shah S."/>
            <person name="Dougan E. K."/>
            <person name="Thang M."/>
            <person name="Chan C."/>
        </authorList>
    </citation>
    <scope>NUCLEOTIDE SEQUENCE</scope>
</reference>
<dbReference type="PANTHER" id="PTHR10166">
    <property type="entry name" value="VOLTAGE-DEPENDENT CALCIUM CHANNEL SUBUNIT ALPHA-2/DELTA-RELATED"/>
    <property type="match status" value="1"/>
</dbReference>
<comment type="caution">
    <text evidence="2">The sequence shown here is derived from an EMBL/GenBank/DDBJ whole genome shotgun (WGS) entry which is preliminary data.</text>
</comment>
<sequence length="1668" mass="183755">MADEAALIRAEEEARVATWCRQQGVANEMDLAFFYLTFDEACSRCCQCLAAGSSRPEPVVITAHLPPSSYEASSSSHTVGENQLLAIMLACSSHRPSTANERDAMRAFVLDMVGRTEQVELNALTALQLAAFMRAHKAPTRAYNALFWMNKNLKLVYDTSLLIKPAKKSAPTKFGGGAKQAPVIPPVAITVLETCLEAEVRHHRWTTLFAAHCMIFGVVRFAHIQRSVVHSVDDVAIYMWCYRGKQTHTRSGFYWSVPRFSLDGVDIWLDLRVQLARFAAARKQAGLAAKGLCFDLNAMMPLKIQGFIQGVCGWLQDVIARPSQLSSYSLQRVAPTWGAIAGLSEPDKLALGNWISTSQVHAVEMGFAWGGEGFWSQDSLAGAAEVINPDLPQQDDATLQVDEPAVDPSDPPQTDDPDEFFDRLARAFLKRQRISFVVSAMCYAGKGFGLGWSLCRAVPSGESALIHCKAGVHRAPMLTAVILGILDDLTLDSTPGVEVMPSLTGAVSNFLGKRDGTHFETVVLYMQKLLQTEAWQRDLESLEGKVCDCPANRLCHGDVLASAAPPLVPFNLGPDGHFMFASQVQATGKPLVDEDLRLKVLQELGRRWQPVTDCLAQFQLPEVASSTRGRHLGLIGLLCILADWPDTTFMRGLVQGFLCVGFSPHVPVYDCQPADWICPEDIWMTAEDDAARIRASLRPSEFDEAISDAGAKDEALGFCGPAMSWQELSAQGRRFRLIRYFGQLFGLPLAVTSFNRWPRMLQCFFRRFGACMASMYFDDLTVQDVTMAKGSSQQFCVAVARLLGSPFSAEKHQAMHSEGDFLGLWHSVGNAQDTGGTTFWVRQRLVDKVEGYMATCFASGELRPGLASKLFGCLTFLSHGCFGKGWPDFAASTTAGSQDRRSRQGSAGALAVTPALQRIGLILAVDDRLFDTWDHQAAKISQLELCIISPDGVGHHRLWFVDNVPALMSLIRGRSSTSELDTMAGAVHGILYGLHCSLYFEWVASKEWVDLSTYKVGDEVHYKPEGQSTSYVYPLNYGSLQCEAHDLNLPPFCSDDAAPAWCTQKWCYVDPNNCQGTTAYRSVLFANSNAFYSYATCGESNEFTTWSETLTSGSSSSVTQLVDVISGYLWSTRSRLEAEQASLNASGWCSHYKQCPCLECQQNELWQAKADFSEVGVYPKRELFSCLSRPVAQSFTNIAAKEGQPLERIGYQYFSDHETGSYMGWPAVEWCLGETYDPRLRPWYSSGSTGPKDVVIVVDVSGSMQLNGRALLAKRATKAVIETLEWKDFATIILFNNGISAQYSQMLVPMFDAERKNALLWLEQQVWDSGGTNFVTAMDSAFNVISSSVSAGKTSMCQKAILFMTDGEAEFTSSDFARVKSSALQYSVTVFSYALGSGADATITKQLACDNRGIFYPVPDNADLASIMSRYYEYFASGVEMCSPSFTRYTDVVTGSELWPGCLPAYDRTGDENRLLGVSCFDLNVMVDIEDMKTKTYWRDFVCKLSDLTKQCLQLDTNDCRLEKLRRSYSQESVCINMDTSATCPCADPACQDDTNWLDELGYFCDTWVGDDCRRAAADWGYSAAGQSAVLQKCRRSCGVCPQVNPCPKQNQCSSRAAQLPSCRADLTDKVSPNGLQVTEIASPNAAPSANWAVRSAWTLTLAMLALT</sequence>
<dbReference type="Pfam" id="PF00092">
    <property type="entry name" value="VWA"/>
    <property type="match status" value="1"/>
</dbReference>
<dbReference type="EMBL" id="CAUJNA010000591">
    <property type="protein sequence ID" value="CAJ1379046.1"/>
    <property type="molecule type" value="Genomic_DNA"/>
</dbReference>
<name>A0AA36I111_9DINO</name>